<reference evidence="2 3" key="1">
    <citation type="submission" date="2019-06" db="EMBL/GenBank/DDBJ databases">
        <title>Draft genomes of female and male turbot (Scophthalmus maximus).</title>
        <authorList>
            <person name="Xu H."/>
            <person name="Xu X.-W."/>
            <person name="Shao C."/>
            <person name="Chen S."/>
        </authorList>
    </citation>
    <scope>NUCLEOTIDE SEQUENCE [LARGE SCALE GENOMIC DNA]</scope>
    <source>
        <strain evidence="2">Ysfricsl-2016a</strain>
        <tissue evidence="2">Blood</tissue>
    </source>
</reference>
<sequence>MKFPEVVRFPTNRSDDQKEAFHCTSQIVRGGIQSSMDLTHVGGPSPSASKERKPGGVGGRRKYNDDKYTDGAHLIDSAKVFSEDAWDVVRKRWKVTPSTLTTVVPTARSINELSDIDGLHNDPAEVKYLGLHINQSELESPPG</sequence>
<accession>A0A6A4T5T6</accession>
<evidence type="ECO:0000313" key="2">
    <source>
        <dbReference type="EMBL" id="KAF0041343.1"/>
    </source>
</evidence>
<protein>
    <submittedName>
        <fullName evidence="2">Uncharacterized protein</fullName>
    </submittedName>
</protein>
<name>A0A6A4T5T6_SCOMX</name>
<organism evidence="2 3">
    <name type="scientific">Scophthalmus maximus</name>
    <name type="common">Turbot</name>
    <name type="synonym">Psetta maxima</name>
    <dbReference type="NCBI Taxonomy" id="52904"/>
    <lineage>
        <taxon>Eukaryota</taxon>
        <taxon>Metazoa</taxon>
        <taxon>Chordata</taxon>
        <taxon>Craniata</taxon>
        <taxon>Vertebrata</taxon>
        <taxon>Euteleostomi</taxon>
        <taxon>Actinopterygii</taxon>
        <taxon>Neopterygii</taxon>
        <taxon>Teleostei</taxon>
        <taxon>Neoteleostei</taxon>
        <taxon>Acanthomorphata</taxon>
        <taxon>Carangaria</taxon>
        <taxon>Pleuronectiformes</taxon>
        <taxon>Pleuronectoidei</taxon>
        <taxon>Scophthalmidae</taxon>
        <taxon>Scophthalmus</taxon>
    </lineage>
</organism>
<evidence type="ECO:0000313" key="3">
    <source>
        <dbReference type="Proteomes" id="UP000438429"/>
    </source>
</evidence>
<comment type="caution">
    <text evidence="2">The sequence shown here is derived from an EMBL/GenBank/DDBJ whole genome shotgun (WGS) entry which is preliminary data.</text>
</comment>
<feature type="region of interest" description="Disordered" evidence="1">
    <location>
        <begin position="39"/>
        <end position="68"/>
    </location>
</feature>
<dbReference type="AlphaFoldDB" id="A0A6A4T5T6"/>
<evidence type="ECO:0000256" key="1">
    <source>
        <dbReference type="SAM" id="MobiDB-lite"/>
    </source>
</evidence>
<dbReference type="Proteomes" id="UP000438429">
    <property type="component" value="Unassembled WGS sequence"/>
</dbReference>
<gene>
    <name evidence="2" type="ORF">F2P81_007241</name>
</gene>
<dbReference type="EMBL" id="VEVO01000006">
    <property type="protein sequence ID" value="KAF0041343.1"/>
    <property type="molecule type" value="Genomic_DNA"/>
</dbReference>
<proteinExistence type="predicted"/>